<dbReference type="InterPro" id="IPR004365">
    <property type="entry name" value="NA-bd_OB_tRNA"/>
</dbReference>
<dbReference type="InterPro" id="IPR047089">
    <property type="entry name" value="Asp-tRNA-ligase_1_N"/>
</dbReference>
<dbReference type="InterPro" id="IPR004364">
    <property type="entry name" value="Aa-tRNA-synt_II"/>
</dbReference>
<evidence type="ECO:0000256" key="4">
    <source>
        <dbReference type="ARBA" id="ARBA00022598"/>
    </source>
</evidence>
<feature type="domain" description="Aminoacyl-transfer RNA synthetases class-II family profile" evidence="9">
    <location>
        <begin position="134"/>
        <end position="420"/>
    </location>
</feature>
<dbReference type="Gene3D" id="3.30.930.10">
    <property type="entry name" value="Bira Bifunctional Protein, Domain 2"/>
    <property type="match status" value="1"/>
</dbReference>
<evidence type="ECO:0000256" key="7">
    <source>
        <dbReference type="ARBA" id="ARBA00022917"/>
    </source>
</evidence>
<dbReference type="Pfam" id="PF01336">
    <property type="entry name" value="tRNA_anti-codon"/>
    <property type="match status" value="1"/>
</dbReference>
<keyword evidence="7" id="KW-0648">Protein biosynthesis</keyword>
<dbReference type="NCBIfam" id="NF003483">
    <property type="entry name" value="PRK05159.1"/>
    <property type="match status" value="1"/>
</dbReference>
<evidence type="ECO:0000256" key="1">
    <source>
        <dbReference type="ARBA" id="ARBA00004496"/>
    </source>
</evidence>
<dbReference type="InterPro" id="IPR004523">
    <property type="entry name" value="Asp-tRNA_synthase_2"/>
</dbReference>
<keyword evidence="5" id="KW-0547">Nucleotide-binding</keyword>
<dbReference type="PROSITE" id="PS50862">
    <property type="entry name" value="AA_TRNA_LIGASE_II"/>
    <property type="match status" value="1"/>
</dbReference>
<dbReference type="Pfam" id="PF00152">
    <property type="entry name" value="tRNA-synt_2"/>
    <property type="match status" value="1"/>
</dbReference>
<dbReference type="AlphaFoldDB" id="A0A1F4ZAL8"/>
<dbReference type="EMBL" id="MEXN01000007">
    <property type="protein sequence ID" value="OGD03235.1"/>
    <property type="molecule type" value="Genomic_DNA"/>
</dbReference>
<dbReference type="SUPFAM" id="SSF55681">
    <property type="entry name" value="Class II aaRS and biotin synthetases"/>
    <property type="match status" value="1"/>
</dbReference>
<dbReference type="InterPro" id="IPR045864">
    <property type="entry name" value="aa-tRNA-synth_II/BPL/LPL"/>
</dbReference>
<evidence type="ECO:0000256" key="8">
    <source>
        <dbReference type="ARBA" id="ARBA00023146"/>
    </source>
</evidence>
<dbReference type="Proteomes" id="UP000177080">
    <property type="component" value="Unassembled WGS sequence"/>
</dbReference>
<dbReference type="InterPro" id="IPR006195">
    <property type="entry name" value="aa-tRNA-synth_II"/>
</dbReference>
<evidence type="ECO:0000313" key="11">
    <source>
        <dbReference type="Proteomes" id="UP000177080"/>
    </source>
</evidence>
<dbReference type="CDD" id="cd04317">
    <property type="entry name" value="EcAspRS_like_N"/>
    <property type="match status" value="1"/>
</dbReference>
<dbReference type="GO" id="GO:0005829">
    <property type="term" value="C:cytosol"/>
    <property type="evidence" value="ECO:0007669"/>
    <property type="project" value="TreeGrafter"/>
</dbReference>
<name>A0A1F4ZAL8_9BACT</name>
<dbReference type="SUPFAM" id="SSF50249">
    <property type="entry name" value="Nucleic acid-binding proteins"/>
    <property type="match status" value="1"/>
</dbReference>
<dbReference type="InterPro" id="IPR012340">
    <property type="entry name" value="NA-bd_OB-fold"/>
</dbReference>
<evidence type="ECO:0000313" key="10">
    <source>
        <dbReference type="EMBL" id="OGD03235.1"/>
    </source>
</evidence>
<evidence type="ECO:0000256" key="3">
    <source>
        <dbReference type="ARBA" id="ARBA00022490"/>
    </source>
</evidence>
<dbReference type="GO" id="GO:0017101">
    <property type="term" value="C:aminoacyl-tRNA synthetase multienzyme complex"/>
    <property type="evidence" value="ECO:0007669"/>
    <property type="project" value="TreeGrafter"/>
</dbReference>
<dbReference type="GO" id="GO:0005524">
    <property type="term" value="F:ATP binding"/>
    <property type="evidence" value="ECO:0007669"/>
    <property type="project" value="UniProtKB-KW"/>
</dbReference>
<comment type="subcellular location">
    <subcellularLocation>
        <location evidence="1">Cytoplasm</location>
    </subcellularLocation>
</comment>
<gene>
    <name evidence="10" type="ORF">A2989_00180</name>
</gene>
<accession>A0A1F4ZAL8</accession>
<dbReference type="STRING" id="1797259.A2989_00180"/>
<evidence type="ECO:0000256" key="5">
    <source>
        <dbReference type="ARBA" id="ARBA00022741"/>
    </source>
</evidence>
<reference evidence="10 11" key="1">
    <citation type="journal article" date="2016" name="Nat. Commun.">
        <title>Thousands of microbial genomes shed light on interconnected biogeochemical processes in an aquifer system.</title>
        <authorList>
            <person name="Anantharaman K."/>
            <person name="Brown C.T."/>
            <person name="Hug L.A."/>
            <person name="Sharon I."/>
            <person name="Castelle C.J."/>
            <person name="Probst A.J."/>
            <person name="Thomas B.C."/>
            <person name="Singh A."/>
            <person name="Wilkins M.J."/>
            <person name="Karaoz U."/>
            <person name="Brodie E.L."/>
            <person name="Williams K.H."/>
            <person name="Hubbard S.S."/>
            <person name="Banfield J.F."/>
        </authorList>
    </citation>
    <scope>NUCLEOTIDE SEQUENCE [LARGE SCALE GENOMIC DNA]</scope>
</reference>
<sequence>MTRTLIVDTISKVGDKVILKGWVNTRRDHGQIVFIDLRDRTGLIQVVAKPELVEDLHSEDVIYVTGTVAKRPEKLINPKLPTGTVEVQAEKVELISKSAELPFDMGSPTLNLELPTLLDHRSLTLRHPTVQTIFQVQAQLVENFRQAARAIGCLEIFPPTISASATEGGADVLPVDYFGHSAFLIQSPQLYKQMLVGVFERVFIITHVYRAEPSVTTRHLVESIQMDCEIGFVDSFSDLLDAMETVFSRTIENTQNQFDVQRSLVTNKVPRLTMREAQKIILDRTGIDHTSEPDLMPEDEREICAWARETHKSDLVTITHFPTSKRAFYSLPDPRNTEYCLSYDLLYKGLEISSGAQRIHDPDQLKRTIIDRGLDPANFAMYLQAFEYGMPPHGGFSFGLERTTMKLLDLANIREASLFPRDMERVDFRFSSHEPPQ</sequence>
<comment type="caution">
    <text evidence="10">The sequence shown here is derived from an EMBL/GenBank/DDBJ whole genome shotgun (WGS) entry which is preliminary data.</text>
</comment>
<evidence type="ECO:0000259" key="9">
    <source>
        <dbReference type="PROSITE" id="PS50862"/>
    </source>
</evidence>
<comment type="similarity">
    <text evidence="2">Belongs to the class-II aminoacyl-tRNA synthetase family. Type 2 subfamily.</text>
</comment>
<dbReference type="InterPro" id="IPR002312">
    <property type="entry name" value="Asp/Asn-tRNA-synth_IIb"/>
</dbReference>
<evidence type="ECO:0000256" key="2">
    <source>
        <dbReference type="ARBA" id="ARBA00005312"/>
    </source>
</evidence>
<keyword evidence="6" id="KW-0067">ATP-binding</keyword>
<proteinExistence type="inferred from homology"/>
<keyword evidence="8" id="KW-0030">Aminoacyl-tRNA synthetase</keyword>
<keyword evidence="4 10" id="KW-0436">Ligase</keyword>
<dbReference type="GO" id="GO:0006422">
    <property type="term" value="P:aspartyl-tRNA aminoacylation"/>
    <property type="evidence" value="ECO:0007669"/>
    <property type="project" value="InterPro"/>
</dbReference>
<dbReference type="PRINTS" id="PR01042">
    <property type="entry name" value="TRNASYNTHASP"/>
</dbReference>
<dbReference type="GO" id="GO:0003723">
    <property type="term" value="F:RNA binding"/>
    <property type="evidence" value="ECO:0007669"/>
    <property type="project" value="TreeGrafter"/>
</dbReference>
<dbReference type="Gene3D" id="2.40.50.140">
    <property type="entry name" value="Nucleic acid-binding proteins"/>
    <property type="match status" value="1"/>
</dbReference>
<keyword evidence="3" id="KW-0963">Cytoplasm</keyword>
<protein>
    <submittedName>
        <fullName evidence="10">Aspartate--tRNA(Asn) ligase</fullName>
    </submittedName>
</protein>
<evidence type="ECO:0000256" key="6">
    <source>
        <dbReference type="ARBA" id="ARBA00022840"/>
    </source>
</evidence>
<dbReference type="GO" id="GO:0004815">
    <property type="term" value="F:aspartate-tRNA ligase activity"/>
    <property type="evidence" value="ECO:0007669"/>
    <property type="project" value="InterPro"/>
</dbReference>
<dbReference type="PANTHER" id="PTHR43450:SF1">
    <property type="entry name" value="ASPARTATE--TRNA LIGASE, CYTOPLASMIC"/>
    <property type="match status" value="1"/>
</dbReference>
<organism evidence="10 11">
    <name type="scientific">Candidatus Amesbacteria bacterium RIFCSPLOWO2_01_FULL_48_25</name>
    <dbReference type="NCBI Taxonomy" id="1797259"/>
    <lineage>
        <taxon>Bacteria</taxon>
        <taxon>Candidatus Amesiibacteriota</taxon>
    </lineage>
</organism>
<dbReference type="PANTHER" id="PTHR43450">
    <property type="entry name" value="ASPARTYL-TRNA SYNTHETASE"/>
    <property type="match status" value="1"/>
</dbReference>